<proteinExistence type="predicted"/>
<dbReference type="PANTHER" id="PTHR23257">
    <property type="entry name" value="SERINE-THREONINE PROTEIN KINASE"/>
    <property type="match status" value="1"/>
</dbReference>
<dbReference type="InterPro" id="IPR000719">
    <property type="entry name" value="Prot_kinase_dom"/>
</dbReference>
<accession>A0ABR2HDR4</accession>
<dbReference type="PROSITE" id="PS00626">
    <property type="entry name" value="RCC1_2"/>
    <property type="match status" value="1"/>
</dbReference>
<keyword evidence="2 4" id="KW-0067">ATP-binding</keyword>
<dbReference type="PROSITE" id="PS00108">
    <property type="entry name" value="PROTEIN_KINASE_ST"/>
    <property type="match status" value="1"/>
</dbReference>
<name>A0ABR2HDR4_9EUKA</name>
<dbReference type="EMBL" id="JAPFFF010000031">
    <property type="protein sequence ID" value="KAK8845185.1"/>
    <property type="molecule type" value="Genomic_DNA"/>
</dbReference>
<evidence type="ECO:0000259" key="6">
    <source>
        <dbReference type="PROSITE" id="PS50011"/>
    </source>
</evidence>
<dbReference type="InterPro" id="IPR008271">
    <property type="entry name" value="Ser/Thr_kinase_AS"/>
</dbReference>
<sequence>MKVCGYNRYSTLIEKSNKKNSEGTPFICPPCDSHLNISSLSCFSTCDDHTIWITKESQLYAIGYNKDGRILGTHKKEIIKKGHRIDLKDKEGQPCQPISAVCGLYFTVYLISSSSSQYNQLLYCHCDHKSGTPVFVSIIGRNPIYLFGGCYSVAVVDTEGSIFYMTHGDMMTGKEEMTQLDLPFNEKPVSIACCKSYVIASSQSCRAFCANVACFEETGQDVAFEVLEELEGKEVIEVSGINNHVLAVCKNGRVFVRGESISAKLGLGKGRSSELEFTEITALQHKIVSASAGGRHSLFITPEGKVLACGASNFGELFNAERGKDVYTPAETTISSGATACITGDIVSIAFIETELPINSPNRRIKEKVAETTGDEVLLLKEEIAALKEENSKLKTENTKQKKENSRLKEENSKQKEENEKLRQQVSASSQPTPSIFGLKILDESTIESLERCNEVGSGGGGRVYKVYKKEAYALKEMNISEEAQGNFRRFLCECELLCMLDHPNIEKTLGIYMGDEYRRPCILLEFCVKNLETAVKTKSLTEVDVVFTLYQIAEGMKYVHAKGVIHRDLKPSNILFGSDGTVKISDFGIAKLMTAEEQSMTRGAGTQKFMAPEIIDESDFYDEKVDVYSFGVLAFFVLSGGEMPRIKISEILAGKKATMPPSFTEFAKGLISSCWNFNAKDRPSFSDIVALIEKNSGNLVSLDKQSEKKALMAMITQHKAKIPQYEASSKATSSTEKKQSKLPPLGKK</sequence>
<feature type="region of interest" description="Disordered" evidence="5">
    <location>
        <begin position="393"/>
        <end position="434"/>
    </location>
</feature>
<evidence type="ECO:0000313" key="8">
    <source>
        <dbReference type="Proteomes" id="UP001470230"/>
    </source>
</evidence>
<dbReference type="Gene3D" id="1.10.510.10">
    <property type="entry name" value="Transferase(Phosphotransferase) domain 1"/>
    <property type="match status" value="1"/>
</dbReference>
<dbReference type="Proteomes" id="UP001470230">
    <property type="component" value="Unassembled WGS sequence"/>
</dbReference>
<feature type="compositionally biased region" description="Basic and acidic residues" evidence="5">
    <location>
        <begin position="393"/>
        <end position="423"/>
    </location>
</feature>
<protein>
    <recommendedName>
        <fullName evidence="6">Protein kinase domain-containing protein</fullName>
    </recommendedName>
</protein>
<dbReference type="InterPro" id="IPR000408">
    <property type="entry name" value="Reg_chr_condens"/>
</dbReference>
<evidence type="ECO:0000256" key="4">
    <source>
        <dbReference type="PROSITE-ProRule" id="PRU10141"/>
    </source>
</evidence>
<gene>
    <name evidence="7" type="ORF">M9Y10_021367</name>
</gene>
<keyword evidence="8" id="KW-1185">Reference proteome</keyword>
<dbReference type="SUPFAM" id="SSF56112">
    <property type="entry name" value="Protein kinase-like (PK-like)"/>
    <property type="match status" value="1"/>
</dbReference>
<dbReference type="Pfam" id="PF13540">
    <property type="entry name" value="RCC1_2"/>
    <property type="match status" value="1"/>
</dbReference>
<dbReference type="InterPro" id="IPR009091">
    <property type="entry name" value="RCC1/BLIP-II"/>
</dbReference>
<dbReference type="InterPro" id="IPR050167">
    <property type="entry name" value="Ser_Thr_protein_kinase"/>
</dbReference>
<dbReference type="SMART" id="SM00220">
    <property type="entry name" value="S_TKc"/>
    <property type="match status" value="1"/>
</dbReference>
<dbReference type="PROSITE" id="PS00107">
    <property type="entry name" value="PROTEIN_KINASE_ATP"/>
    <property type="match status" value="1"/>
</dbReference>
<evidence type="ECO:0000256" key="1">
    <source>
        <dbReference type="ARBA" id="ARBA00022741"/>
    </source>
</evidence>
<feature type="repeat" description="RCC1" evidence="3">
    <location>
        <begin position="252"/>
        <end position="303"/>
    </location>
</feature>
<evidence type="ECO:0000313" key="7">
    <source>
        <dbReference type="EMBL" id="KAK8845185.1"/>
    </source>
</evidence>
<dbReference type="SUPFAM" id="SSF50985">
    <property type="entry name" value="RCC1/BLIP-II"/>
    <property type="match status" value="1"/>
</dbReference>
<evidence type="ECO:0000256" key="3">
    <source>
        <dbReference type="PROSITE-ProRule" id="PRU00235"/>
    </source>
</evidence>
<feature type="binding site" evidence="4">
    <location>
        <position position="476"/>
    </location>
    <ligand>
        <name>ATP</name>
        <dbReference type="ChEBI" id="CHEBI:30616"/>
    </ligand>
</feature>
<dbReference type="InterPro" id="IPR017441">
    <property type="entry name" value="Protein_kinase_ATP_BS"/>
</dbReference>
<feature type="domain" description="Protein kinase" evidence="6">
    <location>
        <begin position="450"/>
        <end position="700"/>
    </location>
</feature>
<dbReference type="PROSITE" id="PS50012">
    <property type="entry name" value="RCC1_3"/>
    <property type="match status" value="1"/>
</dbReference>
<dbReference type="PROSITE" id="PS50011">
    <property type="entry name" value="PROTEIN_KINASE_DOM"/>
    <property type="match status" value="1"/>
</dbReference>
<evidence type="ECO:0000256" key="2">
    <source>
        <dbReference type="ARBA" id="ARBA00022840"/>
    </source>
</evidence>
<evidence type="ECO:0000256" key="5">
    <source>
        <dbReference type="SAM" id="MobiDB-lite"/>
    </source>
</evidence>
<feature type="region of interest" description="Disordered" evidence="5">
    <location>
        <begin position="725"/>
        <end position="749"/>
    </location>
</feature>
<dbReference type="Gene3D" id="2.130.10.30">
    <property type="entry name" value="Regulator of chromosome condensation 1/beta-lactamase-inhibitor protein II"/>
    <property type="match status" value="2"/>
</dbReference>
<keyword evidence="1 4" id="KW-0547">Nucleotide-binding</keyword>
<dbReference type="Gene3D" id="1.20.5.170">
    <property type="match status" value="1"/>
</dbReference>
<reference evidence="7 8" key="1">
    <citation type="submission" date="2024-04" db="EMBL/GenBank/DDBJ databases">
        <title>Tritrichomonas musculus Genome.</title>
        <authorList>
            <person name="Alves-Ferreira E."/>
            <person name="Grigg M."/>
            <person name="Lorenzi H."/>
            <person name="Galac M."/>
        </authorList>
    </citation>
    <scope>NUCLEOTIDE SEQUENCE [LARGE SCALE GENOMIC DNA]</scope>
    <source>
        <strain evidence="7 8">EAF2021</strain>
    </source>
</reference>
<organism evidence="7 8">
    <name type="scientific">Tritrichomonas musculus</name>
    <dbReference type="NCBI Taxonomy" id="1915356"/>
    <lineage>
        <taxon>Eukaryota</taxon>
        <taxon>Metamonada</taxon>
        <taxon>Parabasalia</taxon>
        <taxon>Tritrichomonadida</taxon>
        <taxon>Tritrichomonadidae</taxon>
        <taxon>Tritrichomonas</taxon>
    </lineage>
</organism>
<dbReference type="InterPro" id="IPR011009">
    <property type="entry name" value="Kinase-like_dom_sf"/>
</dbReference>
<feature type="compositionally biased region" description="Polar residues" evidence="5">
    <location>
        <begin position="424"/>
        <end position="434"/>
    </location>
</feature>
<dbReference type="Pfam" id="PF00069">
    <property type="entry name" value="Pkinase"/>
    <property type="match status" value="1"/>
</dbReference>
<comment type="caution">
    <text evidence="7">The sequence shown here is derived from an EMBL/GenBank/DDBJ whole genome shotgun (WGS) entry which is preliminary data.</text>
</comment>